<evidence type="ECO:0000256" key="5">
    <source>
        <dbReference type="PROSITE-ProRule" id="PRU01016"/>
    </source>
</evidence>
<dbReference type="GO" id="GO:0003677">
    <property type="term" value="F:DNA binding"/>
    <property type="evidence" value="ECO:0007669"/>
    <property type="project" value="TreeGrafter"/>
</dbReference>
<dbReference type="Pfam" id="PF00145">
    <property type="entry name" value="DNA_methylase"/>
    <property type="match status" value="1"/>
</dbReference>
<evidence type="ECO:0000256" key="6">
    <source>
        <dbReference type="RuleBase" id="RU000416"/>
    </source>
</evidence>
<keyword evidence="3 5" id="KW-0949">S-adenosyl-L-methionine</keyword>
<dbReference type="PANTHER" id="PTHR10629:SF52">
    <property type="entry name" value="DNA (CYTOSINE-5)-METHYLTRANSFERASE 1"/>
    <property type="match status" value="1"/>
</dbReference>
<keyword evidence="2 5" id="KW-0808">Transferase</keyword>
<evidence type="ECO:0000256" key="2">
    <source>
        <dbReference type="ARBA" id="ARBA00022679"/>
    </source>
</evidence>
<dbReference type="InterPro" id="IPR001525">
    <property type="entry name" value="C5_MeTfrase"/>
</dbReference>
<dbReference type="PROSITE" id="PS00095">
    <property type="entry name" value="C5_MTASE_2"/>
    <property type="match status" value="1"/>
</dbReference>
<evidence type="ECO:0000256" key="4">
    <source>
        <dbReference type="ARBA" id="ARBA00022747"/>
    </source>
</evidence>
<reference evidence="8" key="2">
    <citation type="submission" date="2017-02" db="EMBL/GenBank/DDBJ databases">
        <title>Diversity of integrative and conjugative elements of Streptococcus salivarius and their intra- and interspecies transfer.</title>
        <authorList>
            <person name="Dahmane N."/>
            <person name="Libante V."/>
            <person name="Charron-Bourgoin F."/>
            <person name="Guedon E."/>
            <person name="Guedon G."/>
            <person name="Leblond-Bourget N."/>
            <person name="Payot S."/>
        </authorList>
    </citation>
    <scope>NUCLEOTIDE SEQUENCE</scope>
    <source>
        <strain evidence="8">F1-4</strain>
    </source>
</reference>
<sequence>MSLKVIDLFSGAGGLSEGFRLAGFEIIGGVDFNKDAVATFNENFKTARGVCADLLDISEDEIKLKFKDFLKADIIIGGPPCQGFSSANRYAREEDDERNRLFFEFVKFVDLIHPKAIVIENVRGIITSNNGMAKKRIYEIFEERGYNVTHKIMDASEYGVPQKRLRNFFVITKGFEFDFDKVKKCTGETVKDSISELYDFEYNNDGSPIKLVTKPKTKYQKYLRSKSNLVMNHEVRYPAEIVQKRIATVPQGGNWRDIPTEMFATSRSNRHSSAYKRLNEADFSVTIDTGNSHSNYFHPLYNRIPTVREAARLQSFNDDFVFTGGRTAQYRQVGNAVPPLLSKAIAERIKYYIEDEK</sequence>
<name>A0A1R3TFZ6_STRSL</name>
<dbReference type="PANTHER" id="PTHR10629">
    <property type="entry name" value="CYTOSINE-SPECIFIC METHYLTRANSFERASE"/>
    <property type="match status" value="1"/>
</dbReference>
<feature type="active site" evidence="5">
    <location>
        <position position="81"/>
    </location>
</feature>
<dbReference type="Gene3D" id="3.40.50.150">
    <property type="entry name" value="Vaccinia Virus protein VP39"/>
    <property type="match status" value="1"/>
</dbReference>
<dbReference type="Gene3D" id="3.90.120.10">
    <property type="entry name" value="DNA Methylase, subunit A, domain 2"/>
    <property type="match status" value="1"/>
</dbReference>
<organism evidence="8">
    <name type="scientific">Streptococcus salivarius</name>
    <dbReference type="NCBI Taxonomy" id="1304"/>
    <lineage>
        <taxon>Bacteria</taxon>
        <taxon>Bacillati</taxon>
        <taxon>Bacillota</taxon>
        <taxon>Bacilli</taxon>
        <taxon>Lactobacillales</taxon>
        <taxon>Streptococcaceae</taxon>
        <taxon>Streptococcus</taxon>
    </lineage>
</organism>
<dbReference type="InterPro" id="IPR031303">
    <property type="entry name" value="C5_meth_CS"/>
</dbReference>
<dbReference type="InterPro" id="IPR050390">
    <property type="entry name" value="C5-Methyltransferase"/>
</dbReference>
<dbReference type="PRINTS" id="PR00105">
    <property type="entry name" value="C5METTRFRASE"/>
</dbReference>
<evidence type="ECO:0000256" key="7">
    <source>
        <dbReference type="RuleBase" id="RU000417"/>
    </source>
</evidence>
<dbReference type="EMBL" id="LT622827">
    <property type="protein sequence ID" value="SCW20675.1"/>
    <property type="molecule type" value="Genomic_DNA"/>
</dbReference>
<keyword evidence="4" id="KW-0680">Restriction system</keyword>
<dbReference type="AlphaFoldDB" id="A0A1R3TFZ6"/>
<dbReference type="GO" id="GO:0044027">
    <property type="term" value="P:negative regulation of gene expression via chromosomal CpG island methylation"/>
    <property type="evidence" value="ECO:0007669"/>
    <property type="project" value="TreeGrafter"/>
</dbReference>
<dbReference type="GO" id="GO:0009307">
    <property type="term" value="P:DNA restriction-modification system"/>
    <property type="evidence" value="ECO:0007669"/>
    <property type="project" value="UniProtKB-KW"/>
</dbReference>
<accession>A0A1R3TFZ6</accession>
<keyword evidence="1 5" id="KW-0489">Methyltransferase</keyword>
<evidence type="ECO:0000256" key="1">
    <source>
        <dbReference type="ARBA" id="ARBA00022603"/>
    </source>
</evidence>
<evidence type="ECO:0000313" key="8">
    <source>
        <dbReference type="EMBL" id="SCW20675.1"/>
    </source>
</evidence>
<protein>
    <recommendedName>
        <fullName evidence="7">Cytosine-specific methyltransferase</fullName>
        <ecNumber evidence="7">2.1.1.37</ecNumber>
    </recommendedName>
</protein>
<dbReference type="EC" id="2.1.1.37" evidence="7"/>
<dbReference type="PROSITE" id="PS00094">
    <property type="entry name" value="C5_MTASE_1"/>
    <property type="match status" value="1"/>
</dbReference>
<comment type="similarity">
    <text evidence="5 6">Belongs to the class I-like SAM-binding methyltransferase superfamily. C5-methyltransferase family.</text>
</comment>
<dbReference type="GO" id="GO:0032259">
    <property type="term" value="P:methylation"/>
    <property type="evidence" value="ECO:0007669"/>
    <property type="project" value="UniProtKB-KW"/>
</dbReference>
<proteinExistence type="inferred from homology"/>
<dbReference type="InterPro" id="IPR029063">
    <property type="entry name" value="SAM-dependent_MTases_sf"/>
</dbReference>
<comment type="catalytic activity">
    <reaction evidence="7">
        <text>a 2'-deoxycytidine in DNA + S-adenosyl-L-methionine = a 5-methyl-2'-deoxycytidine in DNA + S-adenosyl-L-homocysteine + H(+)</text>
        <dbReference type="Rhea" id="RHEA:13681"/>
        <dbReference type="Rhea" id="RHEA-COMP:11369"/>
        <dbReference type="Rhea" id="RHEA-COMP:11370"/>
        <dbReference type="ChEBI" id="CHEBI:15378"/>
        <dbReference type="ChEBI" id="CHEBI:57856"/>
        <dbReference type="ChEBI" id="CHEBI:59789"/>
        <dbReference type="ChEBI" id="CHEBI:85452"/>
        <dbReference type="ChEBI" id="CHEBI:85454"/>
        <dbReference type="EC" id="2.1.1.37"/>
    </reaction>
</comment>
<dbReference type="PROSITE" id="PS51679">
    <property type="entry name" value="SAM_MT_C5"/>
    <property type="match status" value="1"/>
</dbReference>
<dbReference type="SUPFAM" id="SSF53335">
    <property type="entry name" value="S-adenosyl-L-methionine-dependent methyltransferases"/>
    <property type="match status" value="1"/>
</dbReference>
<reference evidence="8" key="1">
    <citation type="submission" date="2016-08" db="EMBL/GenBank/DDBJ databases">
        <authorList>
            <person name="Seilhamer J.J."/>
        </authorList>
    </citation>
    <scope>NUCLEOTIDE SEQUENCE</scope>
    <source>
        <strain evidence="8">F1-4</strain>
    </source>
</reference>
<dbReference type="RefSeq" id="WP_179969573.1">
    <property type="nucleotide sequence ID" value="NZ_JAQMJJ010000003.1"/>
</dbReference>
<gene>
    <name evidence="8" type="primary">dcm_1</name>
</gene>
<dbReference type="NCBIfam" id="TIGR00675">
    <property type="entry name" value="dcm"/>
    <property type="match status" value="1"/>
</dbReference>
<evidence type="ECO:0000256" key="3">
    <source>
        <dbReference type="ARBA" id="ARBA00022691"/>
    </source>
</evidence>
<dbReference type="InterPro" id="IPR018117">
    <property type="entry name" value="C5_DNA_meth_AS"/>
</dbReference>
<dbReference type="GO" id="GO:0003886">
    <property type="term" value="F:DNA (cytosine-5-)-methyltransferase activity"/>
    <property type="evidence" value="ECO:0007669"/>
    <property type="project" value="UniProtKB-EC"/>
</dbReference>